<dbReference type="PANTHER" id="PTHR24413">
    <property type="entry name" value="SPECKLE-TYPE POZ PROTEIN"/>
    <property type="match status" value="1"/>
</dbReference>
<dbReference type="SUPFAM" id="SSF54695">
    <property type="entry name" value="POZ domain"/>
    <property type="match status" value="1"/>
</dbReference>
<keyword evidence="3" id="KW-1185">Reference proteome</keyword>
<evidence type="ECO:0000259" key="1">
    <source>
        <dbReference type="Pfam" id="PF00651"/>
    </source>
</evidence>
<dbReference type="Pfam" id="PF00651">
    <property type="entry name" value="BTB"/>
    <property type="match status" value="1"/>
</dbReference>
<comment type="caution">
    <text evidence="2">The sequence shown here is derived from an EMBL/GenBank/DDBJ whole genome shotgun (WGS) entry which is preliminary data.</text>
</comment>
<feature type="domain" description="BTB" evidence="1">
    <location>
        <begin position="122"/>
        <end position="166"/>
    </location>
</feature>
<gene>
    <name evidence="2" type="ORF">U0070_013103</name>
</gene>
<reference evidence="2 3" key="1">
    <citation type="journal article" date="2023" name="bioRxiv">
        <title>Conserved and derived expression patterns and positive selection on dental genes reveal complex evolutionary context of ever-growing rodent molars.</title>
        <authorList>
            <person name="Calamari Z.T."/>
            <person name="Song A."/>
            <person name="Cohen E."/>
            <person name="Akter M."/>
            <person name="Roy R.D."/>
            <person name="Hallikas O."/>
            <person name="Christensen M.M."/>
            <person name="Li P."/>
            <person name="Marangoni P."/>
            <person name="Jernvall J."/>
            <person name="Klein O.D."/>
        </authorList>
    </citation>
    <scope>NUCLEOTIDE SEQUENCE [LARGE SCALE GENOMIC DNA]</scope>
    <source>
        <strain evidence="2">V071</strain>
    </source>
</reference>
<evidence type="ECO:0000313" key="2">
    <source>
        <dbReference type="EMBL" id="KAK7795187.1"/>
    </source>
</evidence>
<dbReference type="Gene3D" id="3.30.710.10">
    <property type="entry name" value="Potassium Channel Kv1.1, Chain A"/>
    <property type="match status" value="1"/>
</dbReference>
<dbReference type="AlphaFoldDB" id="A0AAW0GWP4"/>
<evidence type="ECO:0000313" key="3">
    <source>
        <dbReference type="Proteomes" id="UP001488838"/>
    </source>
</evidence>
<dbReference type="EMBL" id="JBBHLL010003070">
    <property type="protein sequence ID" value="KAK7795187.1"/>
    <property type="molecule type" value="Genomic_DNA"/>
</dbReference>
<sequence>MPQDAIAQNSDYKCSTSRISSAGGPFTTYFILGQMKDSIRISTFSTGDNDTWCLIVHTKSFDEESTDNQILMPDTYRIFEESTKPEIKVPRCALSSELGDLWENSHFRLLPGGSWPGIPGSQVFKAMMGFIYNQKEPDLHSMSEAVLAAAAKYDLESLKVMCERALFRVPSVENAAHTLFLTDL</sequence>
<dbReference type="Proteomes" id="UP001488838">
    <property type="component" value="Unassembled WGS sequence"/>
</dbReference>
<organism evidence="2 3">
    <name type="scientific">Myodes glareolus</name>
    <name type="common">Bank vole</name>
    <name type="synonym">Clethrionomys glareolus</name>
    <dbReference type="NCBI Taxonomy" id="447135"/>
    <lineage>
        <taxon>Eukaryota</taxon>
        <taxon>Metazoa</taxon>
        <taxon>Chordata</taxon>
        <taxon>Craniata</taxon>
        <taxon>Vertebrata</taxon>
        <taxon>Euteleostomi</taxon>
        <taxon>Mammalia</taxon>
        <taxon>Eutheria</taxon>
        <taxon>Euarchontoglires</taxon>
        <taxon>Glires</taxon>
        <taxon>Rodentia</taxon>
        <taxon>Myomorpha</taxon>
        <taxon>Muroidea</taxon>
        <taxon>Cricetidae</taxon>
        <taxon>Arvicolinae</taxon>
        <taxon>Myodes</taxon>
    </lineage>
</organism>
<accession>A0AAW0GWP4</accession>
<proteinExistence type="predicted"/>
<feature type="non-terminal residue" evidence="2">
    <location>
        <position position="184"/>
    </location>
</feature>
<dbReference type="InterPro" id="IPR011333">
    <property type="entry name" value="SKP1/BTB/POZ_sf"/>
</dbReference>
<dbReference type="InterPro" id="IPR000210">
    <property type="entry name" value="BTB/POZ_dom"/>
</dbReference>
<name>A0AAW0GWP4_MYOGA</name>
<protein>
    <recommendedName>
        <fullName evidence="1">BTB domain-containing protein</fullName>
    </recommendedName>
</protein>